<name>T0GQ58_9SPHN</name>
<dbReference type="MEROPS" id="M61.001"/>
<dbReference type="EMBL" id="ATHO01000101">
    <property type="protein sequence ID" value="EQB06061.1"/>
    <property type="molecule type" value="Genomic_DNA"/>
</dbReference>
<dbReference type="Proteomes" id="UP000015525">
    <property type="component" value="Unassembled WGS sequence"/>
</dbReference>
<dbReference type="InterPro" id="IPR040756">
    <property type="entry name" value="Peptidase_M61_N"/>
</dbReference>
<dbReference type="Pfam" id="PF17899">
    <property type="entry name" value="Peptidase_M61_N"/>
    <property type="match status" value="1"/>
</dbReference>
<feature type="domain" description="Peptidase M61 catalytic" evidence="1">
    <location>
        <begin position="350"/>
        <end position="466"/>
    </location>
</feature>
<dbReference type="PIRSF" id="PIRSF016493">
    <property type="entry name" value="Glycyl_aminpptds"/>
    <property type="match status" value="1"/>
</dbReference>
<organism evidence="3 4">
    <name type="scientific">Sphingobium quisquiliarum P25</name>
    <dbReference type="NCBI Taxonomy" id="1329909"/>
    <lineage>
        <taxon>Bacteria</taxon>
        <taxon>Pseudomonadati</taxon>
        <taxon>Pseudomonadota</taxon>
        <taxon>Alphaproteobacteria</taxon>
        <taxon>Sphingomonadales</taxon>
        <taxon>Sphingomonadaceae</taxon>
        <taxon>Sphingobium</taxon>
    </lineage>
</organism>
<evidence type="ECO:0000313" key="3">
    <source>
        <dbReference type="EMBL" id="EQB06061.1"/>
    </source>
</evidence>
<dbReference type="InterPro" id="IPR036034">
    <property type="entry name" value="PDZ_sf"/>
</dbReference>
<dbReference type="InterPro" id="IPR024191">
    <property type="entry name" value="Peptidase_M61"/>
</dbReference>
<dbReference type="InterPro" id="IPR007963">
    <property type="entry name" value="Peptidase_M61_catalytic"/>
</dbReference>
<dbReference type="Pfam" id="PF05299">
    <property type="entry name" value="Peptidase_M61"/>
    <property type="match status" value="1"/>
</dbReference>
<reference evidence="3 4" key="1">
    <citation type="journal article" date="2013" name="Genome Announc.">
        <title>Draft Genome Sequence of Sphingobium quisquiliarum Strain P25T, a Novel Hexachlorocyclohexane (HCH)-Degrading Bacterium Isolated from an HCH Dumpsite.</title>
        <authorList>
            <person name="Kumar Singh A."/>
            <person name="Sangwan N."/>
            <person name="Sharma A."/>
            <person name="Gupta V."/>
            <person name="Khurana J.P."/>
            <person name="Lal R."/>
        </authorList>
    </citation>
    <scope>NUCLEOTIDE SEQUENCE [LARGE SCALE GENOMIC DNA]</scope>
    <source>
        <strain evidence="3 4">P25</strain>
    </source>
</reference>
<gene>
    <name evidence="3" type="ORF">L288_11395</name>
</gene>
<dbReference type="SUPFAM" id="SSF50156">
    <property type="entry name" value="PDZ domain-like"/>
    <property type="match status" value="1"/>
</dbReference>
<keyword evidence="4" id="KW-1185">Reference proteome</keyword>
<sequence length="669" mass="74257">MSQLFLGVDAGILARHADFIRHSSLIFFSESAMIRSLAAALLLSTAVISPLAAQDAIRSKPTALPVSDATPAPRDIPYPGGTIRLEIDASDTTQRIFRVKERIPVASSGPITLLLPEWIPGNHAPRGQIEKISGLSFTADGKPVGWKRDPLNVYGFIIDVPQGAREVVASFQFLSATQPNQGRVVVTPKMLNIQWESMSLYPAGYYTRQIPVQATVTYPEGWQAATALRGRKSGSTVTYDTIDYEALQDSPVFAGRYFKPFDLGHNVTLNIVADDADELDAKPEQIARHKKLVDEAGALFGAYHFDHYDFLLAITDEMGGIGLEHHRSSENQVEPGYFKKWGEGDALLDRNLLPHEFTHSWDGKFRRPDLLWTPDFNVPMQDNLLWVYEGQTQFWGYVLGARSGLFTKQETLDAYAHIAAKLDTARGREWRPMEDTTHDPIISARRPKGWSSWQRSEDYYNEGMMIWLEADAIIRRQTRGAKGLDDFAKAFFGINPGDWGQVVYNRDDVIRTLNGVAPYDWAGFFAKYVDSTTRETPKGGFAMGGYKLVYSDTPNAFTKAAEGKNVDQSFGVGLIVKGDGEISNVVWDSAAFKAGLVIGAKIVAINGDEYSGDVFKAALKAGKPMEIIVKQDKYYRTLTLAYSGGLRYPRLEKSGEGEGSLDRLLKPRT</sequence>
<dbReference type="InterPro" id="IPR027268">
    <property type="entry name" value="Peptidase_M4/M1_CTD_sf"/>
</dbReference>
<dbReference type="AlphaFoldDB" id="T0GQ58"/>
<dbReference type="PATRIC" id="fig|1329909.3.peg.2201"/>
<proteinExistence type="predicted"/>
<accession>T0GQ58</accession>
<dbReference type="Gene3D" id="2.60.40.3650">
    <property type="match status" value="1"/>
</dbReference>
<evidence type="ECO:0000313" key="4">
    <source>
        <dbReference type="Proteomes" id="UP000015525"/>
    </source>
</evidence>
<feature type="domain" description="Peptidase M61 N-terminal" evidence="2">
    <location>
        <begin position="85"/>
        <end position="256"/>
    </location>
</feature>
<evidence type="ECO:0000259" key="1">
    <source>
        <dbReference type="Pfam" id="PF05299"/>
    </source>
</evidence>
<protein>
    <submittedName>
        <fullName evidence="3">Peptidase M61</fullName>
    </submittedName>
</protein>
<dbReference type="Gene3D" id="1.10.390.10">
    <property type="entry name" value="Neutral Protease Domain 2"/>
    <property type="match status" value="1"/>
</dbReference>
<comment type="caution">
    <text evidence="3">The sequence shown here is derived from an EMBL/GenBank/DDBJ whole genome shotgun (WGS) entry which is preliminary data.</text>
</comment>
<evidence type="ECO:0000259" key="2">
    <source>
        <dbReference type="Pfam" id="PF17899"/>
    </source>
</evidence>